<feature type="compositionally biased region" description="Basic residues" evidence="1">
    <location>
        <begin position="1434"/>
        <end position="1449"/>
    </location>
</feature>
<feature type="compositionally biased region" description="Low complexity" evidence="1">
    <location>
        <begin position="693"/>
        <end position="705"/>
    </location>
</feature>
<dbReference type="SUPFAM" id="SSF143791">
    <property type="entry name" value="DUSP-like"/>
    <property type="match status" value="1"/>
</dbReference>
<feature type="compositionally biased region" description="Gly residues" evidence="1">
    <location>
        <begin position="630"/>
        <end position="639"/>
    </location>
</feature>
<evidence type="ECO:0008006" key="6">
    <source>
        <dbReference type="Google" id="ProtNLM"/>
    </source>
</evidence>
<gene>
    <name evidence="4" type="ORF">FOZ61_004155</name>
</gene>
<name>A0A7J6LLP2_PEROL</name>
<feature type="region of interest" description="Disordered" evidence="1">
    <location>
        <begin position="630"/>
        <end position="671"/>
    </location>
</feature>
<dbReference type="GO" id="GO:0005634">
    <property type="term" value="C:nucleus"/>
    <property type="evidence" value="ECO:0007669"/>
    <property type="project" value="TreeGrafter"/>
</dbReference>
<dbReference type="InterPro" id="IPR006615">
    <property type="entry name" value="Pept_C19_DUSP"/>
</dbReference>
<dbReference type="PROSITE" id="PS51283">
    <property type="entry name" value="DUSP"/>
    <property type="match status" value="1"/>
</dbReference>
<dbReference type="GO" id="GO:0004843">
    <property type="term" value="F:cysteine-type deubiquitinase activity"/>
    <property type="evidence" value="ECO:0007669"/>
    <property type="project" value="InterPro"/>
</dbReference>
<feature type="region of interest" description="Disordered" evidence="1">
    <location>
        <begin position="1714"/>
        <end position="1737"/>
    </location>
</feature>
<feature type="region of interest" description="Disordered" evidence="1">
    <location>
        <begin position="2182"/>
        <end position="2239"/>
    </location>
</feature>
<dbReference type="GO" id="GO:0005829">
    <property type="term" value="C:cytosol"/>
    <property type="evidence" value="ECO:0007669"/>
    <property type="project" value="TreeGrafter"/>
</dbReference>
<feature type="compositionally biased region" description="Low complexity" evidence="1">
    <location>
        <begin position="2226"/>
        <end position="2239"/>
    </location>
</feature>
<reference evidence="4 5" key="1">
    <citation type="submission" date="2020-04" db="EMBL/GenBank/DDBJ databases">
        <title>Perkinsus olseni comparative genomics.</title>
        <authorList>
            <person name="Bogema D.R."/>
        </authorList>
    </citation>
    <scope>NUCLEOTIDE SEQUENCE [LARGE SCALE GENOMIC DNA]</scope>
    <source>
        <strain evidence="4">ATCC PRA-179</strain>
    </source>
</reference>
<dbReference type="Proteomes" id="UP000570595">
    <property type="component" value="Unassembled WGS sequence"/>
</dbReference>
<feature type="region of interest" description="Disordered" evidence="1">
    <location>
        <begin position="688"/>
        <end position="724"/>
    </location>
</feature>
<organism evidence="4 5">
    <name type="scientific">Perkinsus olseni</name>
    <name type="common">Perkinsus atlanticus</name>
    <dbReference type="NCBI Taxonomy" id="32597"/>
    <lineage>
        <taxon>Eukaryota</taxon>
        <taxon>Sar</taxon>
        <taxon>Alveolata</taxon>
        <taxon>Perkinsozoa</taxon>
        <taxon>Perkinsea</taxon>
        <taxon>Perkinsida</taxon>
        <taxon>Perkinsidae</taxon>
        <taxon>Perkinsus</taxon>
    </lineage>
</organism>
<dbReference type="Gene3D" id="3.90.70.10">
    <property type="entry name" value="Cysteine proteinases"/>
    <property type="match status" value="2"/>
</dbReference>
<feature type="domain" description="USP" evidence="2">
    <location>
        <begin position="1143"/>
        <end position="1445"/>
    </location>
</feature>
<feature type="region of interest" description="Disordered" evidence="1">
    <location>
        <begin position="375"/>
        <end position="404"/>
    </location>
</feature>
<dbReference type="InterPro" id="IPR018200">
    <property type="entry name" value="USP_CS"/>
</dbReference>
<feature type="compositionally biased region" description="Basic and acidic residues" evidence="1">
    <location>
        <begin position="1424"/>
        <end position="1433"/>
    </location>
</feature>
<dbReference type="GO" id="GO:0016579">
    <property type="term" value="P:protein deubiquitination"/>
    <property type="evidence" value="ECO:0007669"/>
    <property type="project" value="InterPro"/>
</dbReference>
<accession>A0A7J6LLP2</accession>
<dbReference type="EMBL" id="JABAHT010000239">
    <property type="protein sequence ID" value="KAF4660202.1"/>
    <property type="molecule type" value="Genomic_DNA"/>
</dbReference>
<feature type="compositionally biased region" description="Acidic residues" evidence="1">
    <location>
        <begin position="2182"/>
        <end position="2192"/>
    </location>
</feature>
<evidence type="ECO:0000313" key="5">
    <source>
        <dbReference type="Proteomes" id="UP000570595"/>
    </source>
</evidence>
<evidence type="ECO:0000259" key="2">
    <source>
        <dbReference type="PROSITE" id="PS50235"/>
    </source>
</evidence>
<dbReference type="OrthoDB" id="286820at2759"/>
<dbReference type="InterPro" id="IPR035927">
    <property type="entry name" value="DUSP-like_sf"/>
</dbReference>
<feature type="domain" description="DUSP" evidence="3">
    <location>
        <begin position="1876"/>
        <end position="2005"/>
    </location>
</feature>
<feature type="compositionally biased region" description="Basic and acidic residues" evidence="1">
    <location>
        <begin position="390"/>
        <end position="404"/>
    </location>
</feature>
<dbReference type="InterPro" id="IPR038765">
    <property type="entry name" value="Papain-like_cys_pep_sf"/>
</dbReference>
<dbReference type="InterPro" id="IPR050164">
    <property type="entry name" value="Peptidase_C19"/>
</dbReference>
<feature type="compositionally biased region" description="Polar residues" evidence="1">
    <location>
        <begin position="711"/>
        <end position="724"/>
    </location>
</feature>
<evidence type="ECO:0000313" key="4">
    <source>
        <dbReference type="EMBL" id="KAF4660202.1"/>
    </source>
</evidence>
<feature type="compositionally biased region" description="Basic and acidic residues" evidence="1">
    <location>
        <begin position="1021"/>
        <end position="1030"/>
    </location>
</feature>
<evidence type="ECO:0000259" key="3">
    <source>
        <dbReference type="PROSITE" id="PS51283"/>
    </source>
</evidence>
<dbReference type="PROSITE" id="PS00972">
    <property type="entry name" value="USP_1"/>
    <property type="match status" value="2"/>
</dbReference>
<dbReference type="SUPFAM" id="SSF54001">
    <property type="entry name" value="Cysteine proteinases"/>
    <property type="match status" value="2"/>
</dbReference>
<feature type="region of interest" description="Disordered" evidence="1">
    <location>
        <begin position="956"/>
        <end position="998"/>
    </location>
</feature>
<feature type="region of interest" description="Disordered" evidence="1">
    <location>
        <begin position="1424"/>
        <end position="1490"/>
    </location>
</feature>
<dbReference type="InterPro" id="IPR001394">
    <property type="entry name" value="Peptidase_C19_UCH"/>
</dbReference>
<protein>
    <recommendedName>
        <fullName evidence="6">Ubiquitinyl hydrolase 1</fullName>
    </recommendedName>
</protein>
<feature type="compositionally biased region" description="Low complexity" evidence="1">
    <location>
        <begin position="956"/>
        <end position="970"/>
    </location>
</feature>
<feature type="compositionally biased region" description="Low complexity" evidence="1">
    <location>
        <begin position="644"/>
        <end position="671"/>
    </location>
</feature>
<comment type="caution">
    <text evidence="4">The sequence shown here is derived from an EMBL/GenBank/DDBJ whole genome shotgun (WGS) entry which is preliminary data.</text>
</comment>
<proteinExistence type="predicted"/>
<feature type="region of interest" description="Disordered" evidence="1">
    <location>
        <begin position="2338"/>
        <end position="2362"/>
    </location>
</feature>
<feature type="domain" description="USP" evidence="2">
    <location>
        <begin position="88"/>
        <end position="418"/>
    </location>
</feature>
<dbReference type="Pfam" id="PF00443">
    <property type="entry name" value="UCH"/>
    <property type="match status" value="2"/>
</dbReference>
<feature type="compositionally biased region" description="Polar residues" evidence="1">
    <location>
        <begin position="1464"/>
        <end position="1474"/>
    </location>
</feature>
<sequence length="2643" mass="290192">MSVQFLVRAPTPDTPSSVVSLLPYYNLPANVRGLRWSDKRSVRPVKGDAADVIGSLNLRDGVWRKKNFVMKELGLDKGFEPLRTGPFAGIRNLGATCYVNSLLQALFFTKPFRTATLNLPTAEPNGRSSGFNQQAASLRALQVLFGEMQCGISATCESSVTAFLEACKIHTSTHEDPSELAMLLLSWLQRLIPKGVPDFVEETFGGLVIYETTCRSCGSISNQTEVFAEMRVPLPYATPTTTAGEVLLEGLVADVFAAEVFSDESHYYCCACGKYSEAVRRQWIKSAPPFLWITMHRYAFTDGVRRKILTELSFPLTGLDLTPFNAGVYDCVGALEHHSTVAHAGHYTATLKDHSTGVWWRFDDGHVREVDWTPAEELRGEMPSNGGESPTERAAKKRRTAPERARSRTAYMLLYVQQGYKVEECPELPSWLAAEINRKNEALRLPETFVHQRLCESASVAQETRRGEVRKLISELPQAPESVKSPADLVFVPALALKEWSKGTDVVRGLLAEAGVPNSQGDTDRNILETLKVEMVCKHDRVDPLSVYASRCRLLPATAVGDSLRPAVVPMSDKEGVCVDCCRDLHALLADLREFNETCQRLQPDPTSTPTASCVWVWYKALPRIKLASVGGGKKGAGGRQRRQYGSTPPSTPTTSPRLSSSCASGSSGSRVSNDVIWQTLVRAKLREPRPAAPWSSSPSSYWAPSPSPSNADSEGSDTVSTAPSSLGEVDLCGSCICEHGNLTTARPTQTTRVLRSRRLIERAIEQANSLSARLPTLVPQLRMDMWIPGDAQPCPVCRGGGKGSKTKAVSADKLSARSLDRVGSTTGLGASPRELLTGGLPSTPDVAEDGMPFPVFDAVDLEVRSKDWGGSASRGVRLGTLREIRPNTSGYDMRMQILTSGMVPKNVNVKLMLQVCKDAESAPEEKELADDARFGYLCRHPKLAKLWVSKVDAESVTPSPTPTVTSAPSCEPPAKAMRMSATSTAAERRNRRSLRAEGRAGDWFKSKLSRRCLPDCGPEETTRRRDESGRGGNVPEAMAGSNNNGTTTTAGGTLRFKCYPEKAPEVDNAESLLPFYNIPKLTELKWEVTRPIARHKEDPLDFMVDTAAATSKKGGIWLKSFMRTELSLDKKVEQFRKGNDRAGLRNLGATCYVNALLQALFAIKPFRFGIYTIPHREEGGGEGENDDGAWLKALQILFAEMQAGVSASCSTSVGAFIRACKLNSAVQEDASELATMLLSNVENKIPPGSPNFVQDTFCGSIRYSTQCGQCGNSVQRSERLSEIRICLSSSEPLKLEDSLARTFERENFSDYHCLNCDGRVEALRGQTIEKCPEILIIVIQRYLFEGGERKRLAAEVEFPLEGLDLSPYMTESEEGISWRAVYRCTGVLEHHGASASSGHYTATLLTGEGGGWMVFNDEKVGSHEWEKKEEAPRKKRRLSKYRKKRKTTPVKEDDGDDDDCTVVTESSGSTKRSPTALEEAIDEATPEAPKGASKTAYMLIYTREDLAQEEGSAGAAAAGKEEEEALLPQWLREEVDAINLRVTSEVNHLEQATKAVDTAIEGRQNQLKSLVSTINTLGESTGASLDSLYFIDSKFVLQWCAGEDLRLKLEEQFARDEPTKGCVSVGESPVKLTQANGQLPSSDVRCSHGKVDPLAAFRGEVKVIPSPLLQPEFEAVVVPAATALCYDCCCDLYEKKELLRKFESRCTKALAPPMLQSSGGKGGGKGAKGKQKKESTETAMINKLNIPSVPFGGTKGTSSRLKINLKVAPNLAGVYDNMRFWKLLIQYLVRGSGADEDTIDLVEGLVCPHGKTSDHAQASKYVSRPVECLEQLLDASERLTLALPGLQPKLEISRWIPTTEPMCPECNKAKLEEEQRAVEEREKCHALLQSDGKAKLDDIPTDVDGEGGWSYLLPKKWFSSWREYLSRFGGEKRESGKKEEVKEVRKIYRSLLVCDHGNLRFDPRGRSSYDNKLVVVVSEEEGKYIEGKYANEDNTLPKVRRDAESNTLVFEPPVCDKGCCTTVTESNELLSLQPARRPLPPGAAYHGVSMKVRRLESNGRRLGRGSSLKNVEEVSSSCTGYDLKMLLLEQHIVDVPPRFFSLGLNMDLQTQTMALDDETVLRDVCSAPGRTSIYVEVDDKVYLELSDEDRCNEILAAVQQYADAKKQKRADSDVVMADADDDDVVALDDVDGPTPPRPRDEGGLQGSVFRDVLPSPPPAATGLPTTIASTTTSTYSSSSAFGLDVMRERAMGCGLHPRATEGSTAMPPLAFIRLAQMESHPDPLQLHHQIAEVKAVLEAASKTGPESVSYRGLDAHSLARYLLELQREEVAVLKAQDPRLKGDDLPPEDAHPTRSLTPSELHEASVEEVVAYLVRVREDGDDEEVERGLVALRQKVNNTTYQQRNKHLEGVSDQICTRAVSVLSAMENRRENPSRPSTLSRTFAPTLVDRCMHAPPAGGEGSPQENLMRDAAELMTEWISKQGDDGVDDFGRPRPLAGFLSAQPLRDCTIHCLLNSFLLHGPDHLPCLRLLEALFSVESVTDNVDLSAAIARDLRVLLDTRVHTELRLGRFAHMVIALTSSSSGGAELVRRLAGLGVHSTLQQMPLLEARTKEEAEWARDEVEIALEALRGGRVAQEEEYLL</sequence>
<feature type="region of interest" description="Disordered" evidence="1">
    <location>
        <begin position="1015"/>
        <end position="1050"/>
    </location>
</feature>
<dbReference type="PANTHER" id="PTHR24006">
    <property type="entry name" value="UBIQUITIN CARBOXYL-TERMINAL HYDROLASE"/>
    <property type="match status" value="1"/>
</dbReference>
<feature type="compositionally biased region" description="Basic and acidic residues" evidence="1">
    <location>
        <begin position="2338"/>
        <end position="2353"/>
    </location>
</feature>
<dbReference type="InterPro" id="IPR028889">
    <property type="entry name" value="USP"/>
</dbReference>
<evidence type="ECO:0000256" key="1">
    <source>
        <dbReference type="SAM" id="MobiDB-lite"/>
    </source>
</evidence>
<dbReference type="PROSITE" id="PS50235">
    <property type="entry name" value="USP_3"/>
    <property type="match status" value="2"/>
</dbReference>